<feature type="active site" description="Proton acceptor" evidence="9 10">
    <location>
        <position position="175"/>
    </location>
</feature>
<evidence type="ECO:0000256" key="3">
    <source>
        <dbReference type="ARBA" id="ARBA00022438"/>
    </source>
</evidence>
<evidence type="ECO:0000256" key="8">
    <source>
        <dbReference type="ARBA" id="ARBA00023049"/>
    </source>
</evidence>
<dbReference type="NCBIfam" id="NF009920">
    <property type="entry name" value="PRK13381.1"/>
    <property type="match status" value="1"/>
</dbReference>
<dbReference type="GO" id="GO:0005737">
    <property type="term" value="C:cytoplasm"/>
    <property type="evidence" value="ECO:0007669"/>
    <property type="project" value="UniProtKB-SubCell"/>
</dbReference>
<dbReference type="PROSITE" id="PS00758">
    <property type="entry name" value="ARGE_DAPE_CPG2_1"/>
    <property type="match status" value="1"/>
</dbReference>
<keyword evidence="6 9" id="KW-0378">Hydrolase</keyword>
<evidence type="ECO:0000313" key="13">
    <source>
        <dbReference type="EMBL" id="KPU45140.1"/>
    </source>
</evidence>
<dbReference type="Pfam" id="PF07687">
    <property type="entry name" value="M20_dimer"/>
    <property type="match status" value="1"/>
</dbReference>
<dbReference type="OrthoDB" id="9804934at2"/>
<feature type="active site" evidence="9 10">
    <location>
        <position position="80"/>
    </location>
</feature>
<evidence type="ECO:0000256" key="1">
    <source>
        <dbReference type="ARBA" id="ARBA00000870"/>
    </source>
</evidence>
<comment type="cofactor">
    <cofactor evidence="9 11">
        <name>Zn(2+)</name>
        <dbReference type="ChEBI" id="CHEBI:29105"/>
    </cofactor>
    <text evidence="9 11">Binds 2 Zn(2+) ions per subunit.</text>
</comment>
<dbReference type="PANTHER" id="PTHR42994:SF1">
    <property type="entry name" value="PEPTIDASE T"/>
    <property type="match status" value="1"/>
</dbReference>
<evidence type="ECO:0000256" key="5">
    <source>
        <dbReference type="ARBA" id="ARBA00022723"/>
    </source>
</evidence>
<dbReference type="EC" id="3.4.11.4" evidence="9"/>
<dbReference type="SUPFAM" id="SSF55031">
    <property type="entry name" value="Bacterial exopeptidase dimerisation domain"/>
    <property type="match status" value="1"/>
</dbReference>
<dbReference type="InterPro" id="IPR002933">
    <property type="entry name" value="Peptidase_M20"/>
</dbReference>
<feature type="domain" description="Peptidase M20 dimerisation" evidence="12">
    <location>
        <begin position="207"/>
        <end position="310"/>
    </location>
</feature>
<evidence type="ECO:0000256" key="11">
    <source>
        <dbReference type="PIRSR" id="PIRSR037215-2"/>
    </source>
</evidence>
<dbReference type="Gene3D" id="3.30.70.360">
    <property type="match status" value="1"/>
</dbReference>
<dbReference type="RefSeq" id="WP_054874358.1">
    <property type="nucleotide sequence ID" value="NZ_LKET01000027.1"/>
</dbReference>
<evidence type="ECO:0000259" key="12">
    <source>
        <dbReference type="Pfam" id="PF07687"/>
    </source>
</evidence>
<sequence length="407" mass="45305">MEKVVDKFLRYVKYDTQSQEDVEDYPSTEGQLVLLKDLAKELKDLGLRDVTMDEFGYVFATLPSNIQKDLPIIGFIAHTDTSNAMPGKNVNPKITENYDGNDIVLNEKLGILLSPNEFPDLLNYKGDTIISTDGITLLGADDKAGVAEIMTAVEYLVNHPEIKHGTIKVGFTPDEEVGRGVDFFDVKKFGADFAYTVDGGKIGEVEYENFNAAIAKFDIHGKSTHTGSAKGVMVNSMYIASELNMMIPQDETPAATEGYQGFYHLHTLSGNVELTKTSYLLRDFTDEGLLNRKKFMQELAVKLNKKYGEGTVEVKIKDQYSNMVEKVKERQHIVDTAIEAMKEAGVEPLVQPIRGGTDGARLSFMGLPCPNLFTGGHNFHGKYEFIPLKSMEKSVEVILKIIEIYAR</sequence>
<dbReference type="GO" id="GO:0043171">
    <property type="term" value="P:peptide catabolic process"/>
    <property type="evidence" value="ECO:0007669"/>
    <property type="project" value="UniProtKB-UniRule"/>
</dbReference>
<protein>
    <recommendedName>
        <fullName evidence="9">Peptidase T</fullName>
        <ecNumber evidence="9">3.4.11.4</ecNumber>
    </recommendedName>
    <alternativeName>
        <fullName evidence="9">Aminotripeptidase</fullName>
        <shortName evidence="9">Tripeptidase</shortName>
    </alternativeName>
    <alternativeName>
        <fullName evidence="9">Tripeptide aminopeptidase</fullName>
    </alternativeName>
</protein>
<dbReference type="SUPFAM" id="SSF53187">
    <property type="entry name" value="Zn-dependent exopeptidases"/>
    <property type="match status" value="1"/>
</dbReference>
<dbReference type="PANTHER" id="PTHR42994">
    <property type="entry name" value="PEPTIDASE T"/>
    <property type="match status" value="1"/>
</dbReference>
<feature type="binding site" evidence="9 11">
    <location>
        <position position="141"/>
    </location>
    <ligand>
        <name>Zn(2+)</name>
        <dbReference type="ChEBI" id="CHEBI:29105"/>
        <label>2</label>
    </ligand>
</feature>
<dbReference type="CDD" id="cd03892">
    <property type="entry name" value="M20_peptT"/>
    <property type="match status" value="1"/>
</dbReference>
<evidence type="ECO:0000256" key="4">
    <source>
        <dbReference type="ARBA" id="ARBA00022670"/>
    </source>
</evidence>
<comment type="subcellular location">
    <subcellularLocation>
        <location evidence="9">Cytoplasm</location>
    </subcellularLocation>
</comment>
<feature type="binding site" evidence="9 11">
    <location>
        <position position="176"/>
    </location>
    <ligand>
        <name>Zn(2+)</name>
        <dbReference type="ChEBI" id="CHEBI:29105"/>
        <label>2</label>
    </ligand>
</feature>
<dbReference type="PIRSF" id="PIRSF037215">
    <property type="entry name" value="Peptidase_M20B"/>
    <property type="match status" value="1"/>
</dbReference>
<gene>
    <name evidence="9 13" type="primary">pepT</name>
    <name evidence="13" type="ORF">OXPF_12670</name>
</gene>
<dbReference type="STRING" id="36849.OXPF_12670"/>
<accession>A0A0P8W908</accession>
<keyword evidence="7 9" id="KW-0862">Zinc</keyword>
<dbReference type="AlphaFoldDB" id="A0A0P8W908"/>
<dbReference type="GO" id="GO:0008270">
    <property type="term" value="F:zinc ion binding"/>
    <property type="evidence" value="ECO:0007669"/>
    <property type="project" value="UniProtKB-UniRule"/>
</dbReference>
<name>A0A0P8W908_9CLOT</name>
<dbReference type="GO" id="GO:0008237">
    <property type="term" value="F:metallopeptidase activity"/>
    <property type="evidence" value="ECO:0007669"/>
    <property type="project" value="UniProtKB-KW"/>
</dbReference>
<keyword evidence="3 9" id="KW-0031">Aminopeptidase</keyword>
<dbReference type="PATRIC" id="fig|36849.3.peg.1349"/>
<dbReference type="Pfam" id="PF01546">
    <property type="entry name" value="Peptidase_M20"/>
    <property type="match status" value="1"/>
</dbReference>
<dbReference type="GO" id="GO:0045148">
    <property type="term" value="F:tripeptide aminopeptidase activity"/>
    <property type="evidence" value="ECO:0007669"/>
    <property type="project" value="UniProtKB-UniRule"/>
</dbReference>
<keyword evidence="5 9" id="KW-0479">Metal-binding</keyword>
<keyword evidence="14" id="KW-1185">Reference proteome</keyword>
<dbReference type="InterPro" id="IPR036264">
    <property type="entry name" value="Bact_exopeptidase_dim_dom"/>
</dbReference>
<evidence type="ECO:0000313" key="14">
    <source>
        <dbReference type="Proteomes" id="UP000050326"/>
    </source>
</evidence>
<dbReference type="InterPro" id="IPR011650">
    <property type="entry name" value="Peptidase_M20_dimer"/>
</dbReference>
<reference evidence="13 14" key="1">
    <citation type="submission" date="2015-09" db="EMBL/GenBank/DDBJ databases">
        <title>Genome sequence of Oxobacter pfennigii DSM 3222.</title>
        <authorList>
            <person name="Poehlein A."/>
            <person name="Bengelsdorf F.R."/>
            <person name="Schiel-Bengelsdorf B."/>
            <person name="Duerre P."/>
            <person name="Daniel R."/>
        </authorList>
    </citation>
    <scope>NUCLEOTIDE SEQUENCE [LARGE SCALE GENOMIC DNA]</scope>
    <source>
        <strain evidence="13 14">DSM 3222</strain>
    </source>
</reference>
<dbReference type="EMBL" id="LKET01000027">
    <property type="protein sequence ID" value="KPU45140.1"/>
    <property type="molecule type" value="Genomic_DNA"/>
</dbReference>
<evidence type="ECO:0000256" key="7">
    <source>
        <dbReference type="ARBA" id="ARBA00022833"/>
    </source>
</evidence>
<dbReference type="PROSITE" id="PS00759">
    <property type="entry name" value="ARGE_DAPE_CPG2_2"/>
    <property type="match status" value="1"/>
</dbReference>
<feature type="binding site" evidence="9 11">
    <location>
        <position position="78"/>
    </location>
    <ligand>
        <name>Zn(2+)</name>
        <dbReference type="ChEBI" id="CHEBI:29105"/>
        <label>1</label>
    </ligand>
</feature>
<evidence type="ECO:0000256" key="6">
    <source>
        <dbReference type="ARBA" id="ARBA00022801"/>
    </source>
</evidence>
<evidence type="ECO:0000256" key="2">
    <source>
        <dbReference type="ARBA" id="ARBA00009692"/>
    </source>
</evidence>
<keyword evidence="4 9" id="KW-0645">Protease</keyword>
<dbReference type="GO" id="GO:0006508">
    <property type="term" value="P:proteolysis"/>
    <property type="evidence" value="ECO:0007669"/>
    <property type="project" value="UniProtKB-UniRule"/>
</dbReference>
<keyword evidence="8 9" id="KW-0482">Metalloprotease</keyword>
<comment type="similarity">
    <text evidence="2 9">Belongs to the peptidase M20B family.</text>
</comment>
<dbReference type="Gene3D" id="3.40.630.10">
    <property type="entry name" value="Zn peptidases"/>
    <property type="match status" value="1"/>
</dbReference>
<comment type="catalytic activity">
    <reaction evidence="1 9">
        <text>Release of the N-terminal residue from a tripeptide.</text>
        <dbReference type="EC" id="3.4.11.4"/>
    </reaction>
</comment>
<dbReference type="InterPro" id="IPR001261">
    <property type="entry name" value="ArgE/DapE_CS"/>
</dbReference>
<feature type="binding site" evidence="9 11">
    <location>
        <position position="198"/>
    </location>
    <ligand>
        <name>Zn(2+)</name>
        <dbReference type="ChEBI" id="CHEBI:29105"/>
        <label>1</label>
    </ligand>
</feature>
<dbReference type="NCBIfam" id="TIGR01882">
    <property type="entry name" value="peptidase-T"/>
    <property type="match status" value="1"/>
</dbReference>
<proteinExistence type="inferred from homology"/>
<organism evidence="13 14">
    <name type="scientific">Oxobacter pfennigii</name>
    <dbReference type="NCBI Taxonomy" id="36849"/>
    <lineage>
        <taxon>Bacteria</taxon>
        <taxon>Bacillati</taxon>
        <taxon>Bacillota</taxon>
        <taxon>Clostridia</taxon>
        <taxon>Eubacteriales</taxon>
        <taxon>Clostridiaceae</taxon>
        <taxon>Oxobacter</taxon>
    </lineage>
</organism>
<comment type="function">
    <text evidence="9">Cleaves the N-terminal amino acid of tripeptides.</text>
</comment>
<feature type="binding site" evidence="9 11">
    <location>
        <position position="380"/>
    </location>
    <ligand>
        <name>Zn(2+)</name>
        <dbReference type="ChEBI" id="CHEBI:29105"/>
        <label>2</label>
    </ligand>
</feature>
<feature type="binding site" evidence="9 11">
    <location>
        <position position="141"/>
    </location>
    <ligand>
        <name>Zn(2+)</name>
        <dbReference type="ChEBI" id="CHEBI:29105"/>
        <label>1</label>
    </ligand>
</feature>
<keyword evidence="9" id="KW-0963">Cytoplasm</keyword>
<comment type="caution">
    <text evidence="13">The sequence shown here is derived from an EMBL/GenBank/DDBJ whole genome shotgun (WGS) entry which is preliminary data.</text>
</comment>
<dbReference type="InterPro" id="IPR010161">
    <property type="entry name" value="Peptidase_M20B"/>
</dbReference>
<evidence type="ECO:0000256" key="9">
    <source>
        <dbReference type="HAMAP-Rule" id="MF_00550"/>
    </source>
</evidence>
<dbReference type="Proteomes" id="UP000050326">
    <property type="component" value="Unassembled WGS sequence"/>
</dbReference>
<dbReference type="NCBIfam" id="NF003976">
    <property type="entry name" value="PRK05469.1"/>
    <property type="match status" value="1"/>
</dbReference>
<evidence type="ECO:0000256" key="10">
    <source>
        <dbReference type="PIRSR" id="PIRSR037215-1"/>
    </source>
</evidence>
<dbReference type="HAMAP" id="MF_00550">
    <property type="entry name" value="Aminopeptidase_M20"/>
    <property type="match status" value="1"/>
</dbReference>